<evidence type="ECO:0000256" key="9">
    <source>
        <dbReference type="ARBA" id="ARBA00023239"/>
    </source>
</evidence>
<keyword evidence="12" id="KW-1185">Reference proteome</keyword>
<dbReference type="GO" id="GO:0046872">
    <property type="term" value="F:metal ion binding"/>
    <property type="evidence" value="ECO:0007669"/>
    <property type="project" value="UniProtKB-KW"/>
</dbReference>
<reference evidence="11" key="1">
    <citation type="submission" date="2013-12" db="EMBL/GenBank/DDBJ databases">
        <authorList>
            <person name="Genoscope - CEA"/>
        </authorList>
    </citation>
    <scope>NUCLEOTIDE SEQUENCE</scope>
    <source>
        <strain evidence="11">CBS 1993</strain>
    </source>
</reference>
<name>W6MR39_9ASCO</name>
<dbReference type="EMBL" id="HG793125">
    <property type="protein sequence ID" value="CDK24330.1"/>
    <property type="molecule type" value="Genomic_DNA"/>
</dbReference>
<evidence type="ECO:0000256" key="4">
    <source>
        <dbReference type="ARBA" id="ARBA00022723"/>
    </source>
</evidence>
<keyword evidence="7 10" id="KW-0496">Mitochondrion</keyword>
<comment type="subcellular location">
    <subcellularLocation>
        <location evidence="1 10">Mitochondrion inner membrane</location>
    </subcellularLocation>
</comment>
<gene>
    <name evidence="11" type="ORF">KUCA_T00000290001</name>
</gene>
<evidence type="ECO:0000256" key="2">
    <source>
        <dbReference type="ARBA" id="ARBA00007255"/>
    </source>
</evidence>
<dbReference type="EC" id="4.4.1.17" evidence="10"/>
<comment type="catalytic activity">
    <reaction evidence="10">
        <text>holo-[cytochrome c] = apo-[cytochrome c] + heme b</text>
        <dbReference type="Rhea" id="RHEA:22648"/>
        <dbReference type="Rhea" id="RHEA-COMP:10725"/>
        <dbReference type="Rhea" id="RHEA-COMP:10726"/>
        <dbReference type="ChEBI" id="CHEBI:29950"/>
        <dbReference type="ChEBI" id="CHEBI:60344"/>
        <dbReference type="ChEBI" id="CHEBI:83739"/>
        <dbReference type="EC" id="4.4.1.17"/>
    </reaction>
</comment>
<evidence type="ECO:0000256" key="5">
    <source>
        <dbReference type="ARBA" id="ARBA00022792"/>
    </source>
</evidence>
<dbReference type="GO" id="GO:0005758">
    <property type="term" value="C:mitochondrial intermembrane space"/>
    <property type="evidence" value="ECO:0007669"/>
    <property type="project" value="EnsemblFungi"/>
</dbReference>
<dbReference type="Pfam" id="PF01265">
    <property type="entry name" value="Cyto_heme_lyase"/>
    <property type="match status" value="2"/>
</dbReference>
<comment type="function">
    <text evidence="10">Lyase that catalyzes the covalent linking of the heme group to the cytochrome C apoprotein to produce the mature functional cytochrome.</text>
</comment>
<dbReference type="AlphaFoldDB" id="W6MR39"/>
<evidence type="ECO:0000256" key="3">
    <source>
        <dbReference type="ARBA" id="ARBA00022617"/>
    </source>
</evidence>
<organism evidence="11 12">
    <name type="scientific">Kuraishia capsulata CBS 1993</name>
    <dbReference type="NCBI Taxonomy" id="1382522"/>
    <lineage>
        <taxon>Eukaryota</taxon>
        <taxon>Fungi</taxon>
        <taxon>Dikarya</taxon>
        <taxon>Ascomycota</taxon>
        <taxon>Saccharomycotina</taxon>
        <taxon>Pichiomycetes</taxon>
        <taxon>Pichiales</taxon>
        <taxon>Pichiaceae</taxon>
        <taxon>Kuraishia</taxon>
    </lineage>
</organism>
<evidence type="ECO:0000313" key="12">
    <source>
        <dbReference type="Proteomes" id="UP000019384"/>
    </source>
</evidence>
<evidence type="ECO:0000313" key="11">
    <source>
        <dbReference type="EMBL" id="CDK24330.1"/>
    </source>
</evidence>
<evidence type="ECO:0000256" key="7">
    <source>
        <dbReference type="ARBA" id="ARBA00023128"/>
    </source>
</evidence>
<dbReference type="PANTHER" id="PTHR12743:SF0">
    <property type="entry name" value="HOLOCYTOCHROME C-TYPE SYNTHASE"/>
    <property type="match status" value="1"/>
</dbReference>
<keyword evidence="6 10" id="KW-0408">Iron</keyword>
<dbReference type="STRING" id="1382522.W6MR39"/>
<keyword evidence="4 10" id="KW-0479">Metal-binding</keyword>
<protein>
    <recommendedName>
        <fullName evidence="10">Holocytochrome c-type synthase</fullName>
        <ecNumber evidence="10">4.4.1.17</ecNumber>
    </recommendedName>
</protein>
<accession>W6MR39</accession>
<evidence type="ECO:0000256" key="1">
    <source>
        <dbReference type="ARBA" id="ARBA00004273"/>
    </source>
</evidence>
<dbReference type="GO" id="GO:0005743">
    <property type="term" value="C:mitochondrial inner membrane"/>
    <property type="evidence" value="ECO:0007669"/>
    <property type="project" value="UniProtKB-SubCell"/>
</dbReference>
<proteinExistence type="inferred from homology"/>
<dbReference type="Proteomes" id="UP000019384">
    <property type="component" value="Unassembled WGS sequence"/>
</dbReference>
<dbReference type="PANTHER" id="PTHR12743">
    <property type="entry name" value="CYTOCHROME C1 HEME LYASE"/>
    <property type="match status" value="1"/>
</dbReference>
<keyword evidence="5 10" id="KW-0999">Mitochondrion inner membrane</keyword>
<evidence type="ECO:0000256" key="10">
    <source>
        <dbReference type="RuleBase" id="RU363130"/>
    </source>
</evidence>
<dbReference type="GO" id="GO:0004408">
    <property type="term" value="F:holocytochrome-c synthase activity"/>
    <property type="evidence" value="ECO:0007669"/>
    <property type="project" value="UniProtKB-EC"/>
</dbReference>
<keyword evidence="9 10" id="KW-0456">Lyase</keyword>
<dbReference type="PROSITE" id="PS00822">
    <property type="entry name" value="CYTO_HEME_LYASE_2"/>
    <property type="match status" value="1"/>
</dbReference>
<evidence type="ECO:0000256" key="6">
    <source>
        <dbReference type="ARBA" id="ARBA00023004"/>
    </source>
</evidence>
<dbReference type="InterPro" id="IPR000511">
    <property type="entry name" value="Holocyt_c/c1_synthase"/>
</dbReference>
<dbReference type="GeneID" id="34517735"/>
<dbReference type="OrthoDB" id="4243at2759"/>
<keyword evidence="8 10" id="KW-0472">Membrane</keyword>
<sequence length="265" mass="29583">MSDEPKCPVDHSTREAWLKNSANVAPHPIPEGTPEGATCPVNHEARQSWVSRLLWAEPATKGNEITASSGKSHIITEAIEEPGESCSSGTLQNTPAFTSTVSLPTDREISTIPRTGAGENWVYPSQKQFFEAMQRKKWNPEAQDMKSIVPIHNAVNERAWYHIRLWELGQGGDKCGGIQLTSFKGESKKLTPRARMKCFFGYEKPFDRHDWTINRCGKEIDYVIDFYGGKADASNPAAPSFYLDVRPKLNSFEGIRLRVAKALGF</sequence>
<keyword evidence="3 10" id="KW-0349">Heme</keyword>
<evidence type="ECO:0000256" key="8">
    <source>
        <dbReference type="ARBA" id="ARBA00023136"/>
    </source>
</evidence>
<reference evidence="11" key="2">
    <citation type="submission" date="2014-02" db="EMBL/GenBank/DDBJ databases">
        <title>Complete DNA sequence of /Kuraishia capsulata/ illustrates novel genomic features among budding yeasts (/Saccharomycotina/).</title>
        <authorList>
            <person name="Morales L."/>
            <person name="Noel B."/>
            <person name="Porcel B."/>
            <person name="Marcet-Houben M."/>
            <person name="Hullo M-F."/>
            <person name="Sacerdot C."/>
            <person name="Tekaia F."/>
            <person name="Leh-Louis V."/>
            <person name="Despons L."/>
            <person name="Khanna V."/>
            <person name="Aury J-M."/>
            <person name="Barbe V."/>
            <person name="Couloux A."/>
            <person name="Labadie K."/>
            <person name="Pelletier E."/>
            <person name="Souciet J-L."/>
            <person name="Boekhout T."/>
            <person name="Gabaldon T."/>
            <person name="Wincker P."/>
            <person name="Dujon B."/>
        </authorList>
    </citation>
    <scope>NUCLEOTIDE SEQUENCE</scope>
    <source>
        <strain evidence="11">CBS 1993</strain>
    </source>
</reference>
<dbReference type="RefSeq" id="XP_022456347.1">
    <property type="nucleotide sequence ID" value="XM_022604817.1"/>
</dbReference>
<dbReference type="HOGENOM" id="CLU_048602_1_2_1"/>
<comment type="similarity">
    <text evidence="2 10">Belongs to the cytochrome c-type heme lyase family.</text>
</comment>